<comment type="function">
    <text evidence="8 15">Functions in the N-end rule pathway of protein degradation where it conjugates Leu, Phe and, less efficiently, Met from aminoacyl-tRNAs to the N-termini of proteins containing an N-terminal arginine or lysine.</text>
</comment>
<dbReference type="InterPro" id="IPR042203">
    <property type="entry name" value="Leu/Phe-tRNA_Trfase_C"/>
</dbReference>
<dbReference type="GO" id="GO:0030163">
    <property type="term" value="P:protein catabolic process"/>
    <property type="evidence" value="ECO:0007669"/>
    <property type="project" value="UniProtKB-UniRule"/>
</dbReference>
<evidence type="ECO:0000256" key="5">
    <source>
        <dbReference type="ARBA" id="ARBA00050607"/>
    </source>
</evidence>
<dbReference type="RefSeq" id="WP_095591366.1">
    <property type="nucleotide sequence ID" value="NZ_CP016303.1"/>
</dbReference>
<dbReference type="InterPro" id="IPR016181">
    <property type="entry name" value="Acyl_CoA_acyltransferase"/>
</dbReference>
<protein>
    <recommendedName>
        <fullName evidence="11 15">Leucyl/phenylalanyl-tRNA--protein transferase</fullName>
        <ecNumber evidence="10 15">2.3.2.6</ecNumber>
    </recommendedName>
    <alternativeName>
        <fullName evidence="12 15">L/F-transferase</fullName>
    </alternativeName>
    <alternativeName>
        <fullName evidence="13 15">Leucyltransferase</fullName>
    </alternativeName>
    <alternativeName>
        <fullName evidence="14 15">Phenyalanyltransferase</fullName>
    </alternativeName>
</protein>
<dbReference type="HAMAP" id="MF_00688">
    <property type="entry name" value="Leu_Phe_trans"/>
    <property type="match status" value="1"/>
</dbReference>
<evidence type="ECO:0000313" key="16">
    <source>
        <dbReference type="EMBL" id="ASX26207.1"/>
    </source>
</evidence>
<evidence type="ECO:0000256" key="9">
    <source>
        <dbReference type="ARBA" id="ARBA00061535"/>
    </source>
</evidence>
<evidence type="ECO:0000256" key="15">
    <source>
        <dbReference type="HAMAP-Rule" id="MF_00688"/>
    </source>
</evidence>
<evidence type="ECO:0000256" key="10">
    <source>
        <dbReference type="ARBA" id="ARBA00066767"/>
    </source>
</evidence>
<dbReference type="AlphaFoldDB" id="A0A249DZ70"/>
<evidence type="ECO:0000256" key="3">
    <source>
        <dbReference type="ARBA" id="ARBA00022679"/>
    </source>
</evidence>
<keyword evidence="3 15" id="KW-0808">Transferase</keyword>
<evidence type="ECO:0000256" key="4">
    <source>
        <dbReference type="ARBA" id="ARBA00023315"/>
    </source>
</evidence>
<dbReference type="Pfam" id="PF03588">
    <property type="entry name" value="Leu_Phe_trans"/>
    <property type="match status" value="1"/>
</dbReference>
<name>A0A249DZ70_9ENTR</name>
<dbReference type="InterPro" id="IPR042221">
    <property type="entry name" value="Leu/Phe-tRNA_Trfase_N"/>
</dbReference>
<dbReference type="PANTHER" id="PTHR30098">
    <property type="entry name" value="LEUCYL/PHENYLALANYL-TRNA--PROTEIN TRANSFERASE"/>
    <property type="match status" value="1"/>
</dbReference>
<evidence type="ECO:0000256" key="8">
    <source>
        <dbReference type="ARBA" id="ARBA00054043"/>
    </source>
</evidence>
<evidence type="ECO:0000256" key="12">
    <source>
        <dbReference type="ARBA" id="ARBA00077136"/>
    </source>
</evidence>
<reference evidence="16 17" key="2">
    <citation type="submission" date="2017-09" db="EMBL/GenBank/DDBJ databases">
        <title>The genome of whitefly Bemisia tabaci, a global crop pest, provides novel insights into virus transmission, host adaptation and insecticide resistance.</title>
        <authorList>
            <person name="Kaur N."/>
            <person name="Kliot A."/>
            <person name="Pinheiro P.V."/>
            <person name="Luan J."/>
            <person name="Zheng Y."/>
            <person name="Liu W."/>
            <person name="Sun H."/>
            <person name="Yang X."/>
            <person name="Xu Y."/>
            <person name="Luo Y."/>
            <person name="Kruse A."/>
            <person name="Fisher T.W."/>
            <person name="Nelson D.R."/>
            <person name="Elimelech M."/>
            <person name="MacCoss M."/>
            <person name="Johnson R."/>
            <person name="Cohen E."/>
            <person name="Hunter W.B."/>
            <person name="Brown J.K."/>
            <person name="Jander G."/>
            <person name="Cilia M."/>
            <person name="Douglas A.E."/>
            <person name="Ghanim M."/>
            <person name="Simmons A.M."/>
            <person name="Wintermantel W.M."/>
            <person name="Ling K.-S."/>
            <person name="Fei Z."/>
        </authorList>
    </citation>
    <scope>NUCLEOTIDE SEQUENCE [LARGE SCALE GENOMIC DNA]</scope>
    <source>
        <strain evidence="16 17">MEAM1</strain>
    </source>
</reference>
<dbReference type="PANTHER" id="PTHR30098:SF2">
    <property type="entry name" value="LEUCYL_PHENYLALANYL-TRNA--PROTEIN TRANSFERASE"/>
    <property type="match status" value="1"/>
</dbReference>
<proteinExistence type="inferred from homology"/>
<comment type="subcellular location">
    <subcellularLocation>
        <location evidence="1 15">Cytoplasm</location>
    </subcellularLocation>
</comment>
<dbReference type="EC" id="2.3.2.6" evidence="10 15"/>
<dbReference type="FunFam" id="3.30.70.3550:FF:000001">
    <property type="entry name" value="Leucyl/phenylalanyl-tRNA--protein transferase"/>
    <property type="match status" value="1"/>
</dbReference>
<comment type="catalytic activity">
    <reaction evidence="7 15">
        <text>N-terminal L-lysyl-[protein] + L-leucyl-tRNA(Leu) = N-terminal L-leucyl-L-lysyl-[protein] + tRNA(Leu) + H(+)</text>
        <dbReference type="Rhea" id="RHEA:12340"/>
        <dbReference type="Rhea" id="RHEA-COMP:9613"/>
        <dbReference type="Rhea" id="RHEA-COMP:9622"/>
        <dbReference type="Rhea" id="RHEA-COMP:12670"/>
        <dbReference type="Rhea" id="RHEA-COMP:12671"/>
        <dbReference type="ChEBI" id="CHEBI:15378"/>
        <dbReference type="ChEBI" id="CHEBI:65249"/>
        <dbReference type="ChEBI" id="CHEBI:78442"/>
        <dbReference type="ChEBI" id="CHEBI:78494"/>
        <dbReference type="ChEBI" id="CHEBI:133043"/>
        <dbReference type="EC" id="2.3.2.6"/>
    </reaction>
</comment>
<accession>A0A249DZ70</accession>
<organism evidence="16 17">
    <name type="scientific">Candidatus Hamiltonella defensa</name>
    <name type="common">Bemisia tabaci</name>
    <dbReference type="NCBI Taxonomy" id="672795"/>
    <lineage>
        <taxon>Bacteria</taxon>
        <taxon>Pseudomonadati</taxon>
        <taxon>Pseudomonadota</taxon>
        <taxon>Gammaproteobacteria</taxon>
        <taxon>Enterobacterales</taxon>
        <taxon>Enterobacteriaceae</taxon>
        <taxon>aphid secondary symbionts</taxon>
        <taxon>Candidatus Williamhamiltonella</taxon>
    </lineage>
</organism>
<dbReference type="FunFam" id="3.40.630.70:FF:000001">
    <property type="entry name" value="Leucyl/phenylalanyl-tRNA--protein transferase"/>
    <property type="match status" value="1"/>
</dbReference>
<gene>
    <name evidence="15" type="primary">aat</name>
    <name evidence="16" type="ORF">BA171_03695</name>
</gene>
<keyword evidence="4 15" id="KW-0012">Acyltransferase</keyword>
<dbReference type="EMBL" id="CP016303">
    <property type="protein sequence ID" value="ASX26207.1"/>
    <property type="molecule type" value="Genomic_DNA"/>
</dbReference>
<reference evidence="17" key="1">
    <citation type="submission" date="2016-06" db="EMBL/GenBank/DDBJ databases">
        <authorList>
            <person name="Chen W."/>
            <person name="Hasegawa D.K."/>
        </authorList>
    </citation>
    <scope>NUCLEOTIDE SEQUENCE [LARGE SCALE GENOMIC DNA]</scope>
    <source>
        <strain evidence="17">MEAM1</strain>
    </source>
</reference>
<dbReference type="NCBIfam" id="TIGR00667">
    <property type="entry name" value="aat"/>
    <property type="match status" value="1"/>
</dbReference>
<comment type="catalytic activity">
    <reaction evidence="5 15">
        <text>L-phenylalanyl-tRNA(Phe) + an N-terminal L-alpha-aminoacyl-[protein] = an N-terminal L-phenylalanyl-L-alpha-aminoacyl-[protein] + tRNA(Phe)</text>
        <dbReference type="Rhea" id="RHEA:43632"/>
        <dbReference type="Rhea" id="RHEA-COMP:9668"/>
        <dbReference type="Rhea" id="RHEA-COMP:9699"/>
        <dbReference type="Rhea" id="RHEA-COMP:10636"/>
        <dbReference type="Rhea" id="RHEA-COMP:10637"/>
        <dbReference type="ChEBI" id="CHEBI:78442"/>
        <dbReference type="ChEBI" id="CHEBI:78531"/>
        <dbReference type="ChEBI" id="CHEBI:78597"/>
        <dbReference type="ChEBI" id="CHEBI:83561"/>
        <dbReference type="EC" id="2.3.2.6"/>
    </reaction>
</comment>
<evidence type="ECO:0000256" key="2">
    <source>
        <dbReference type="ARBA" id="ARBA00022490"/>
    </source>
</evidence>
<evidence type="ECO:0000256" key="11">
    <source>
        <dbReference type="ARBA" id="ARBA00074372"/>
    </source>
</evidence>
<dbReference type="Gene3D" id="3.30.70.3550">
    <property type="entry name" value="Leucyl/phenylalanyl-tRNA-protein transferase, N-terminal domain"/>
    <property type="match status" value="1"/>
</dbReference>
<comment type="catalytic activity">
    <reaction evidence="6 15">
        <text>N-terminal L-arginyl-[protein] + L-leucyl-tRNA(Leu) = N-terminal L-leucyl-L-arginyl-[protein] + tRNA(Leu) + H(+)</text>
        <dbReference type="Rhea" id="RHEA:50416"/>
        <dbReference type="Rhea" id="RHEA-COMP:9613"/>
        <dbReference type="Rhea" id="RHEA-COMP:9622"/>
        <dbReference type="Rhea" id="RHEA-COMP:12672"/>
        <dbReference type="Rhea" id="RHEA-COMP:12673"/>
        <dbReference type="ChEBI" id="CHEBI:15378"/>
        <dbReference type="ChEBI" id="CHEBI:64719"/>
        <dbReference type="ChEBI" id="CHEBI:78442"/>
        <dbReference type="ChEBI" id="CHEBI:78494"/>
        <dbReference type="ChEBI" id="CHEBI:133044"/>
        <dbReference type="EC" id="2.3.2.6"/>
    </reaction>
</comment>
<dbReference type="Proteomes" id="UP000216438">
    <property type="component" value="Chromosome"/>
</dbReference>
<evidence type="ECO:0000256" key="7">
    <source>
        <dbReference type="ARBA" id="ARBA00051538"/>
    </source>
</evidence>
<evidence type="ECO:0000256" key="13">
    <source>
        <dbReference type="ARBA" id="ARBA00077165"/>
    </source>
</evidence>
<evidence type="ECO:0000313" key="17">
    <source>
        <dbReference type="Proteomes" id="UP000216438"/>
    </source>
</evidence>
<keyword evidence="2 15" id="KW-0963">Cytoplasm</keyword>
<evidence type="ECO:0000256" key="14">
    <source>
        <dbReference type="ARBA" id="ARBA00083640"/>
    </source>
</evidence>
<dbReference type="SUPFAM" id="SSF55729">
    <property type="entry name" value="Acyl-CoA N-acyltransferases (Nat)"/>
    <property type="match status" value="1"/>
</dbReference>
<dbReference type="GO" id="GO:0008914">
    <property type="term" value="F:leucyl-tRNA--protein transferase activity"/>
    <property type="evidence" value="ECO:0007669"/>
    <property type="project" value="UniProtKB-UniRule"/>
</dbReference>
<dbReference type="InterPro" id="IPR004616">
    <property type="entry name" value="Leu/Phe-tRNA_Trfase"/>
</dbReference>
<evidence type="ECO:0000256" key="6">
    <source>
        <dbReference type="ARBA" id="ARBA00050652"/>
    </source>
</evidence>
<dbReference type="Gene3D" id="3.40.630.70">
    <property type="entry name" value="Leucyl/phenylalanyl-tRNA-protein transferase, C-terminal domain"/>
    <property type="match status" value="1"/>
</dbReference>
<comment type="similarity">
    <text evidence="9 15">Belongs to the L/F-transferase family.</text>
</comment>
<evidence type="ECO:0000256" key="1">
    <source>
        <dbReference type="ARBA" id="ARBA00004496"/>
    </source>
</evidence>
<sequence>MFIKIYQKNIIDFPKPEKALKDPNGLLASGGDLSPERLLVAYQNGIFPWFNEGEPILWWSPDPRAVLLKCHVSRSMKRFIRPGRCPYHFSLNCAFSDVITACATKRSGCTWISSDIVKAYCQINRLGRAHSVEVWLKDKLVGGLYGISVGAMFCGESMFSIADNASKSALIIFEHYFTQKGGKWIDCQVLNAHTASLGAEEIPRNDFLSLLDQAQRVSLPKGVWLTQSLG</sequence>
<dbReference type="GO" id="GO:0005737">
    <property type="term" value="C:cytoplasm"/>
    <property type="evidence" value="ECO:0007669"/>
    <property type="project" value="UniProtKB-SubCell"/>
</dbReference>